<reference evidence="2 3" key="1">
    <citation type="journal article" date="2014" name="Nature">
        <title>The genome of Eucalyptus grandis.</title>
        <authorList>
            <person name="Myburg A.A."/>
            <person name="Grattapaglia D."/>
            <person name="Tuskan G.A."/>
            <person name="Hellsten U."/>
            <person name="Hayes R.D."/>
            <person name="Grimwood J."/>
            <person name="Jenkins J."/>
            <person name="Lindquist E."/>
            <person name="Tice H."/>
            <person name="Bauer D."/>
            <person name="Goodstein D.M."/>
            <person name="Dubchak I."/>
            <person name="Poliakov A."/>
            <person name="Mizrachi E."/>
            <person name="Kullan A.R."/>
            <person name="Hussey S.G."/>
            <person name="Pinard D."/>
            <person name="van der Merwe K."/>
            <person name="Singh P."/>
            <person name="van Jaarsveld I."/>
            <person name="Silva-Junior O.B."/>
            <person name="Togawa R.C."/>
            <person name="Pappas M.R."/>
            <person name="Faria D.A."/>
            <person name="Sansaloni C.P."/>
            <person name="Petroli C.D."/>
            <person name="Yang X."/>
            <person name="Ranjan P."/>
            <person name="Tschaplinski T.J."/>
            <person name="Ye C.Y."/>
            <person name="Li T."/>
            <person name="Sterck L."/>
            <person name="Vanneste K."/>
            <person name="Murat F."/>
            <person name="Soler M."/>
            <person name="Clemente H.S."/>
            <person name="Saidi N."/>
            <person name="Cassan-Wang H."/>
            <person name="Dunand C."/>
            <person name="Hefer C.A."/>
            <person name="Bornberg-Bauer E."/>
            <person name="Kersting A.R."/>
            <person name="Vining K."/>
            <person name="Amarasinghe V."/>
            <person name="Ranik M."/>
            <person name="Naithani S."/>
            <person name="Elser J."/>
            <person name="Boyd A.E."/>
            <person name="Liston A."/>
            <person name="Spatafora J.W."/>
            <person name="Dharmwardhana P."/>
            <person name="Raja R."/>
            <person name="Sullivan C."/>
            <person name="Romanel E."/>
            <person name="Alves-Ferreira M."/>
            <person name="Kulheim C."/>
            <person name="Foley W."/>
            <person name="Carocha V."/>
            <person name="Paiva J."/>
            <person name="Kudrna D."/>
            <person name="Brommonschenkel S.H."/>
            <person name="Pasquali G."/>
            <person name="Byrne M."/>
            <person name="Rigault P."/>
            <person name="Tibbits J."/>
            <person name="Spokevicius A."/>
            <person name="Jones R.C."/>
            <person name="Steane D.A."/>
            <person name="Vaillancourt R.E."/>
            <person name="Potts B.M."/>
            <person name="Joubert F."/>
            <person name="Barry K."/>
            <person name="Pappas G.J."/>
            <person name="Strauss S.H."/>
            <person name="Jaiswal P."/>
            <person name="Grima-Pettenati J."/>
            <person name="Salse J."/>
            <person name="Van de Peer Y."/>
            <person name="Rokhsar D.S."/>
            <person name="Schmutz J."/>
        </authorList>
    </citation>
    <scope>NUCLEOTIDE SEQUENCE [LARGE SCALE GENOMIC DNA]</scope>
    <source>
        <strain evidence="3">cv. BRASUZ1</strain>
        <tissue evidence="2">Leaf extractions</tissue>
    </source>
</reference>
<dbReference type="EMBL" id="MU849962">
    <property type="protein sequence ID" value="KAK2631382.1"/>
    <property type="molecule type" value="Genomic_DNA"/>
</dbReference>
<accession>A0AAD9WI76</accession>
<feature type="compositionally biased region" description="Low complexity" evidence="1">
    <location>
        <begin position="65"/>
        <end position="75"/>
    </location>
</feature>
<feature type="region of interest" description="Disordered" evidence="1">
    <location>
        <begin position="1"/>
        <end position="75"/>
    </location>
</feature>
<evidence type="ECO:0000313" key="3">
    <source>
        <dbReference type="Proteomes" id="UP000030711"/>
    </source>
</evidence>
<proteinExistence type="predicted"/>
<comment type="caution">
    <text evidence="2">The sequence shown here is derived from an EMBL/GenBank/DDBJ whole genome shotgun (WGS) entry which is preliminary data.</text>
</comment>
<organism evidence="2 3">
    <name type="scientific">Eucalyptus grandis</name>
    <name type="common">Flooded gum</name>
    <dbReference type="NCBI Taxonomy" id="71139"/>
    <lineage>
        <taxon>Eukaryota</taxon>
        <taxon>Viridiplantae</taxon>
        <taxon>Streptophyta</taxon>
        <taxon>Embryophyta</taxon>
        <taxon>Tracheophyta</taxon>
        <taxon>Spermatophyta</taxon>
        <taxon>Magnoliopsida</taxon>
        <taxon>eudicotyledons</taxon>
        <taxon>Gunneridae</taxon>
        <taxon>Pentapetalae</taxon>
        <taxon>rosids</taxon>
        <taxon>malvids</taxon>
        <taxon>Myrtales</taxon>
        <taxon>Myrtaceae</taxon>
        <taxon>Myrtoideae</taxon>
        <taxon>Eucalypteae</taxon>
        <taxon>Eucalyptus</taxon>
    </lineage>
</organism>
<evidence type="ECO:0000256" key="1">
    <source>
        <dbReference type="SAM" id="MobiDB-lite"/>
    </source>
</evidence>
<dbReference type="AlphaFoldDB" id="A0AAD9WI76"/>
<feature type="compositionally biased region" description="Polar residues" evidence="1">
    <location>
        <begin position="1"/>
        <end position="21"/>
    </location>
</feature>
<name>A0AAD9WI76_EUCGR</name>
<evidence type="ECO:0000313" key="2">
    <source>
        <dbReference type="EMBL" id="KAK2631382.1"/>
    </source>
</evidence>
<protein>
    <submittedName>
        <fullName evidence="2">Uncharacterized protein</fullName>
    </submittedName>
</protein>
<keyword evidence="3" id="KW-1185">Reference proteome</keyword>
<gene>
    <name evidence="2" type="ORF">EUGRSUZ_L02990</name>
</gene>
<dbReference type="Proteomes" id="UP000030711">
    <property type="component" value="Unassembled WGS sequence"/>
</dbReference>
<sequence length="75" mass="8340">MSATRKIQHPSQNSTQASLPETDTDNHATHQPCKAQKLALNPLQRKPISQNTHRHALHTPEKSKAASSSSRYRST</sequence>